<dbReference type="EMBL" id="BHZD01000001">
    <property type="protein sequence ID" value="GCD47741.1"/>
    <property type="molecule type" value="Genomic_DNA"/>
</dbReference>
<protein>
    <submittedName>
        <fullName evidence="2">Uncharacterized protein</fullName>
    </submittedName>
</protein>
<name>A0A401WEM4_STREY</name>
<proteinExistence type="predicted"/>
<sequence>MRDTVTVPTGPAGAPARPAQACPPTRTARVPRSRTAYAAWPETR</sequence>
<keyword evidence="3" id="KW-1185">Reference proteome</keyword>
<dbReference type="Proteomes" id="UP000286746">
    <property type="component" value="Unassembled WGS sequence"/>
</dbReference>
<dbReference type="RefSeq" id="WP_281288424.1">
    <property type="nucleotide sequence ID" value="NZ_BHZD01000001.1"/>
</dbReference>
<accession>A0A401WEM4</accession>
<reference evidence="2 3" key="1">
    <citation type="submission" date="2018-11" db="EMBL/GenBank/DDBJ databases">
        <title>Whole genome sequence of Streptomyces paromomycinus NBRC 15454(T).</title>
        <authorList>
            <person name="Komaki H."/>
            <person name="Tamura T."/>
        </authorList>
    </citation>
    <scope>NUCLEOTIDE SEQUENCE [LARGE SCALE GENOMIC DNA]</scope>
    <source>
        <strain evidence="2 3">NBRC 15454</strain>
    </source>
</reference>
<feature type="compositionally biased region" description="Low complexity" evidence="1">
    <location>
        <begin position="1"/>
        <end position="28"/>
    </location>
</feature>
<dbReference type="AlphaFoldDB" id="A0A401WEM4"/>
<evidence type="ECO:0000256" key="1">
    <source>
        <dbReference type="SAM" id="MobiDB-lite"/>
    </source>
</evidence>
<feature type="region of interest" description="Disordered" evidence="1">
    <location>
        <begin position="1"/>
        <end position="44"/>
    </location>
</feature>
<organism evidence="2 3">
    <name type="scientific">Streptomyces paromomycinus</name>
    <name type="common">Streptomyces rimosus subsp. paromomycinus</name>
    <dbReference type="NCBI Taxonomy" id="92743"/>
    <lineage>
        <taxon>Bacteria</taxon>
        <taxon>Bacillati</taxon>
        <taxon>Actinomycetota</taxon>
        <taxon>Actinomycetes</taxon>
        <taxon>Kitasatosporales</taxon>
        <taxon>Streptomycetaceae</taxon>
        <taxon>Streptomyces</taxon>
    </lineage>
</organism>
<comment type="caution">
    <text evidence="2">The sequence shown here is derived from an EMBL/GenBank/DDBJ whole genome shotgun (WGS) entry which is preliminary data.</text>
</comment>
<evidence type="ECO:0000313" key="2">
    <source>
        <dbReference type="EMBL" id="GCD47741.1"/>
    </source>
</evidence>
<gene>
    <name evidence="2" type="ORF">GKJPGBOP_07534</name>
</gene>
<evidence type="ECO:0000313" key="3">
    <source>
        <dbReference type="Proteomes" id="UP000286746"/>
    </source>
</evidence>